<dbReference type="InterPro" id="IPR030678">
    <property type="entry name" value="Peptide/Ni-bd"/>
</dbReference>
<evidence type="ECO:0000256" key="3">
    <source>
        <dbReference type="ARBA" id="ARBA00022729"/>
    </source>
</evidence>
<evidence type="ECO:0000256" key="1">
    <source>
        <dbReference type="ARBA" id="ARBA00004418"/>
    </source>
</evidence>
<dbReference type="GO" id="GO:1904680">
    <property type="term" value="F:peptide transmembrane transporter activity"/>
    <property type="evidence" value="ECO:0007669"/>
    <property type="project" value="TreeGrafter"/>
</dbReference>
<dbReference type="GO" id="GO:0030288">
    <property type="term" value="C:outer membrane-bounded periplasmic space"/>
    <property type="evidence" value="ECO:0007669"/>
    <property type="project" value="UniProtKB-ARBA"/>
</dbReference>
<dbReference type="Gene3D" id="3.40.190.10">
    <property type="entry name" value="Periplasmic binding protein-like II"/>
    <property type="match status" value="1"/>
</dbReference>
<name>A0A0U3J9F5_RHILV</name>
<proteinExistence type="inferred from homology"/>
<comment type="subcellular location">
    <subcellularLocation>
        <location evidence="1">Periplasm</location>
    </subcellularLocation>
</comment>
<evidence type="ECO:0000313" key="5">
    <source>
        <dbReference type="EMBL" id="ALU64558.1"/>
    </source>
</evidence>
<comment type="similarity">
    <text evidence="2">Belongs to the bacterial solute-binding protein 5 family.</text>
</comment>
<accession>A0A0U3J9F5</accession>
<dbReference type="InterPro" id="IPR039424">
    <property type="entry name" value="SBP_5"/>
</dbReference>
<dbReference type="Gene3D" id="3.10.105.10">
    <property type="entry name" value="Dipeptide-binding Protein, Domain 3"/>
    <property type="match status" value="1"/>
</dbReference>
<dbReference type="AlphaFoldDB" id="A0A0U3J9F5"/>
<keyword evidence="3" id="KW-0732">Signal</keyword>
<dbReference type="EMBL" id="KT944070">
    <property type="protein sequence ID" value="ALU64558.1"/>
    <property type="molecule type" value="Genomic_DNA"/>
</dbReference>
<dbReference type="PIRSF" id="PIRSF002741">
    <property type="entry name" value="MppA"/>
    <property type="match status" value="1"/>
</dbReference>
<dbReference type="Gene3D" id="3.90.76.10">
    <property type="entry name" value="Dipeptide-binding Protein, Domain 1"/>
    <property type="match status" value="1"/>
</dbReference>
<feature type="domain" description="Solute-binding protein family 5" evidence="4">
    <location>
        <begin position="90"/>
        <end position="411"/>
    </location>
</feature>
<dbReference type="GO" id="GO:0015833">
    <property type="term" value="P:peptide transport"/>
    <property type="evidence" value="ECO:0007669"/>
    <property type="project" value="TreeGrafter"/>
</dbReference>
<dbReference type="InterPro" id="IPR000914">
    <property type="entry name" value="SBP_5_dom"/>
</dbReference>
<sequence>MERLNDEPRWPIMKNILLTTFVVIASTAAATTYARAGDRPQLVIGLNDQPAKLEPADAPLSVDMRVTYSVFDTLIRRDYASEQTAGHAVLIPSLATAWKRIDDRTIELKLRQNVKFHNGDTLTAQDVAFTFSKERIFGDKALVPTAKRYLGDIEAVEIIDPETIRIRAARPNPVLELRLADTTAAVVNERAYREMGVNGFKRHPVGTGPAKFVQWDDGDKLTFEPFDNYWGGKPAFGRLVFRVIPDSQARLACLINHECDLIVQVDPDQLSTISSYEYLKTEESVIENLQVIWFVGTEPYVKDKRIRQALSLSIDRNLLVQALWSGKTTVPTSWQISAFGDLFDPQRQDFVFDPQKAKRLLAEAGYDGGEILIRNVSGYYPFGDQMIQAVQKMWQNVGLNVKLQMVENVAQSYQPGRSIGTGSVSFLMPAPEGLGYALFEKGGLAETRHGFQPSTEFKKLVGTFYSTADGAVRKTTYKQILDYLADEMPATAVYMMPQFYGVSTKINWHPIPNYPLDFRPDSFAFKVGE</sequence>
<evidence type="ECO:0000259" key="4">
    <source>
        <dbReference type="Pfam" id="PF00496"/>
    </source>
</evidence>
<evidence type="ECO:0000256" key="2">
    <source>
        <dbReference type="ARBA" id="ARBA00005695"/>
    </source>
</evidence>
<reference evidence="5" key="1">
    <citation type="submission" date="2015-10" db="EMBL/GenBank/DDBJ databases">
        <title>Comparative analysis of sym-gene organization in Rhizobium leguminosarum bv. viciae strains, isolated from different host plants and demonstrating clear differences in symbiotic specificity.</title>
        <authorList>
            <person name="Chirak E.R."/>
            <person name="Kimeklis A.K."/>
            <person name="Andronov E.E."/>
        </authorList>
    </citation>
    <scope>NUCLEOTIDE SEQUENCE</scope>
    <source>
        <strain evidence="5">Vaf12</strain>
    </source>
</reference>
<dbReference type="PANTHER" id="PTHR30290">
    <property type="entry name" value="PERIPLASMIC BINDING COMPONENT OF ABC TRANSPORTER"/>
    <property type="match status" value="1"/>
</dbReference>
<dbReference type="GO" id="GO:0043190">
    <property type="term" value="C:ATP-binding cassette (ABC) transporter complex"/>
    <property type="evidence" value="ECO:0007669"/>
    <property type="project" value="InterPro"/>
</dbReference>
<dbReference type="PANTHER" id="PTHR30290:SF38">
    <property type="entry name" value="D,D-DIPEPTIDE-BINDING PERIPLASMIC PROTEIN DDPA-RELATED"/>
    <property type="match status" value="1"/>
</dbReference>
<dbReference type="SUPFAM" id="SSF53850">
    <property type="entry name" value="Periplasmic binding protein-like II"/>
    <property type="match status" value="1"/>
</dbReference>
<dbReference type="Pfam" id="PF00496">
    <property type="entry name" value="SBP_bac_5"/>
    <property type="match status" value="1"/>
</dbReference>
<organism evidence="5">
    <name type="scientific">Rhizobium leguminosarum bv. viciae</name>
    <dbReference type="NCBI Taxonomy" id="387"/>
    <lineage>
        <taxon>Bacteria</taxon>
        <taxon>Pseudomonadati</taxon>
        <taxon>Pseudomonadota</taxon>
        <taxon>Alphaproteobacteria</taxon>
        <taxon>Hyphomicrobiales</taxon>
        <taxon>Rhizobiaceae</taxon>
        <taxon>Rhizobium/Agrobacterium group</taxon>
        <taxon>Rhizobium</taxon>
    </lineage>
</organism>
<protein>
    <submittedName>
        <fullName evidence="5">Dipeptide-binding ABC transporter, periplasmic substrate-binding component</fullName>
    </submittedName>
</protein>